<dbReference type="PANTHER" id="PTHR10545:SF29">
    <property type="entry name" value="GH14572P-RELATED"/>
    <property type="match status" value="1"/>
</dbReference>
<dbReference type="OrthoDB" id="7305308at2759"/>
<name>A0A5N6QFM4_9ROSI</name>
<feature type="domain" description="N-acetyltransferase" evidence="3">
    <location>
        <begin position="86"/>
        <end position="161"/>
    </location>
</feature>
<dbReference type="InterPro" id="IPR051016">
    <property type="entry name" value="Diverse_Substrate_AcTransf"/>
</dbReference>
<keyword evidence="5" id="KW-1185">Reference proteome</keyword>
<dbReference type="InterPro" id="IPR016181">
    <property type="entry name" value="Acyl_CoA_acyltransferase"/>
</dbReference>
<evidence type="ECO:0000313" key="5">
    <source>
        <dbReference type="Proteomes" id="UP000327013"/>
    </source>
</evidence>
<organism evidence="4 5">
    <name type="scientific">Carpinus fangiana</name>
    <dbReference type="NCBI Taxonomy" id="176857"/>
    <lineage>
        <taxon>Eukaryota</taxon>
        <taxon>Viridiplantae</taxon>
        <taxon>Streptophyta</taxon>
        <taxon>Embryophyta</taxon>
        <taxon>Tracheophyta</taxon>
        <taxon>Spermatophyta</taxon>
        <taxon>Magnoliopsida</taxon>
        <taxon>eudicotyledons</taxon>
        <taxon>Gunneridae</taxon>
        <taxon>Pentapetalae</taxon>
        <taxon>rosids</taxon>
        <taxon>fabids</taxon>
        <taxon>Fagales</taxon>
        <taxon>Betulaceae</taxon>
        <taxon>Carpinus</taxon>
    </lineage>
</organism>
<dbReference type="InterPro" id="IPR000182">
    <property type="entry name" value="GNAT_dom"/>
</dbReference>
<dbReference type="PANTHER" id="PTHR10545">
    <property type="entry name" value="DIAMINE N-ACETYLTRANSFERASE"/>
    <property type="match status" value="1"/>
</dbReference>
<dbReference type="Gene3D" id="3.40.630.30">
    <property type="match status" value="1"/>
</dbReference>
<dbReference type="SUPFAM" id="SSF55729">
    <property type="entry name" value="Acyl-CoA N-acyltransferases (Nat)"/>
    <property type="match status" value="1"/>
</dbReference>
<dbReference type="Pfam" id="PF00583">
    <property type="entry name" value="Acetyltransf_1"/>
    <property type="match status" value="1"/>
</dbReference>
<keyword evidence="2" id="KW-0012">Acyltransferase</keyword>
<keyword evidence="1" id="KW-0808">Transferase</keyword>
<dbReference type="AlphaFoldDB" id="A0A5N6QFM4"/>
<reference evidence="4 5" key="1">
    <citation type="submission" date="2019-06" db="EMBL/GenBank/DDBJ databases">
        <title>A chromosomal-level reference genome of Carpinus fangiana (Coryloideae, Betulaceae).</title>
        <authorList>
            <person name="Yang X."/>
            <person name="Wang Z."/>
            <person name="Zhang L."/>
            <person name="Hao G."/>
            <person name="Liu J."/>
            <person name="Yang Y."/>
        </authorList>
    </citation>
    <scope>NUCLEOTIDE SEQUENCE [LARGE SCALE GENOMIC DNA]</scope>
    <source>
        <strain evidence="4">Cfa_2016G</strain>
        <tissue evidence="4">Leaf</tissue>
    </source>
</reference>
<dbReference type="GO" id="GO:0008080">
    <property type="term" value="F:N-acetyltransferase activity"/>
    <property type="evidence" value="ECO:0007669"/>
    <property type="project" value="UniProtKB-ARBA"/>
</dbReference>
<dbReference type="Proteomes" id="UP000327013">
    <property type="component" value="Chromosome 1"/>
</dbReference>
<evidence type="ECO:0000256" key="2">
    <source>
        <dbReference type="ARBA" id="ARBA00023315"/>
    </source>
</evidence>
<evidence type="ECO:0000256" key="1">
    <source>
        <dbReference type="ARBA" id="ARBA00022679"/>
    </source>
</evidence>
<protein>
    <recommendedName>
        <fullName evidence="3">N-acetyltransferase domain-containing protein</fullName>
    </recommendedName>
</protein>
<evidence type="ECO:0000313" key="4">
    <source>
        <dbReference type="EMBL" id="KAE7996993.1"/>
    </source>
</evidence>
<accession>A0A5N6QFM4</accession>
<dbReference type="EMBL" id="CM017321">
    <property type="protein sequence ID" value="KAE7996993.1"/>
    <property type="molecule type" value="Genomic_DNA"/>
</dbReference>
<gene>
    <name evidence="4" type="ORF">FH972_001668</name>
</gene>
<sequence length="188" mass="20950">MAVSERLTHLFSTDEASLSPFLSTLFISPPFQSFTIFILEVSPNPFPPISPPHPLFSPITQIAALDLPIDDPEKEAFRSHNSGGLDVVIAGFVLFFPNVSTLMGKLGFYVEELFVRDCYRRKGFENVLFSAVVAQAVKMRYGRVQWVVLDSNVDAIEFCEEKGAEVMQAWRICCLAGEALQAYGNVHN</sequence>
<proteinExistence type="predicted"/>
<evidence type="ECO:0000259" key="3">
    <source>
        <dbReference type="Pfam" id="PF00583"/>
    </source>
</evidence>